<protein>
    <submittedName>
        <fullName evidence="1">Uncharacterized protein</fullName>
    </submittedName>
</protein>
<evidence type="ECO:0000313" key="1">
    <source>
        <dbReference type="EMBL" id="KAG5172714.1"/>
    </source>
</evidence>
<sequence>MDDLLGEPDANAIATTVALLRSMAHGELAFNPAQLTLRGESAEIYQLALKAHSLALEHTCSSILAGQGSESDDAGDVGFHLGEGDYSKAENVLKALSLPVTQTTTMNRPDGWTETLQNEYYFRIAGPNSRYIFFLVGQTDTGGWGGLVGAGVWT</sequence>
<accession>A0A8H8CQ28</accession>
<name>A0A8H8CQ28_PSICU</name>
<proteinExistence type="predicted"/>
<organism evidence="1">
    <name type="scientific">Psilocybe cubensis</name>
    <name type="common">Psychedelic mushroom</name>
    <name type="synonym">Stropharia cubensis</name>
    <dbReference type="NCBI Taxonomy" id="181762"/>
    <lineage>
        <taxon>Eukaryota</taxon>
        <taxon>Fungi</taxon>
        <taxon>Dikarya</taxon>
        <taxon>Basidiomycota</taxon>
        <taxon>Agaricomycotina</taxon>
        <taxon>Agaricomycetes</taxon>
        <taxon>Agaricomycetidae</taxon>
        <taxon>Agaricales</taxon>
        <taxon>Agaricineae</taxon>
        <taxon>Strophariaceae</taxon>
        <taxon>Psilocybe</taxon>
    </lineage>
</organism>
<reference evidence="1" key="1">
    <citation type="submission" date="2021-02" db="EMBL/GenBank/DDBJ databases">
        <title>Psilocybe cubensis genome.</title>
        <authorList>
            <person name="Mckernan K.J."/>
            <person name="Crawford S."/>
            <person name="Trippe A."/>
            <person name="Kane L.T."/>
            <person name="Mclaughlin S."/>
        </authorList>
    </citation>
    <scope>NUCLEOTIDE SEQUENCE [LARGE SCALE GENOMIC DNA]</scope>
    <source>
        <strain evidence="1">MGC-MH-2018</strain>
    </source>
</reference>
<comment type="caution">
    <text evidence="1">The sequence shown here is derived from an EMBL/GenBank/DDBJ whole genome shotgun (WGS) entry which is preliminary data.</text>
</comment>
<dbReference type="AlphaFoldDB" id="A0A8H8CQ28"/>
<gene>
    <name evidence="1" type="ORF">JR316_002217</name>
</gene>
<dbReference type="OrthoDB" id="10261040at2759"/>
<dbReference type="EMBL" id="JAFIQS010000002">
    <property type="protein sequence ID" value="KAG5172714.1"/>
    <property type="molecule type" value="Genomic_DNA"/>
</dbReference>